<dbReference type="Proteomes" id="UP001229836">
    <property type="component" value="Chromosome"/>
</dbReference>
<evidence type="ECO:0000256" key="3">
    <source>
        <dbReference type="ARBA" id="ARBA00022538"/>
    </source>
</evidence>
<keyword evidence="2 11" id="KW-1003">Cell membrane</keyword>
<keyword evidence="7 11" id="KW-0630">Potassium</keyword>
<evidence type="ECO:0000256" key="11">
    <source>
        <dbReference type="HAMAP-Rule" id="MF_00276"/>
    </source>
</evidence>
<reference evidence="12 13" key="1">
    <citation type="submission" date="2023-05" db="EMBL/GenBank/DDBJ databases">
        <title>The complete genome of Acinetobacter sp. nov KCTC 92772.</title>
        <authorList>
            <person name="Zhou G."/>
        </authorList>
    </citation>
    <scope>NUCLEOTIDE SEQUENCE [LARGE SCALE GENOMIC DNA]</scope>
    <source>
        <strain evidence="12 13">KCTC 92772</strain>
    </source>
</reference>
<comment type="function">
    <text evidence="11">Part of the high-affinity ATP-driven potassium transport (or Kdp) system, which catalyzes the hydrolysis of ATP coupled with the electrogenic transport of potassium into the cytoplasm. This subunit acts as a catalytic chaperone that increases the ATP-binding affinity of the ATP-hydrolyzing subunit KdpB by the formation of a transient KdpB/KdpC/ATP ternary complex.</text>
</comment>
<gene>
    <name evidence="11 12" type="primary">kdpC</name>
    <name evidence="12" type="ORF">QLH32_18200</name>
</gene>
<dbReference type="NCBIfam" id="TIGR00681">
    <property type="entry name" value="kdpC"/>
    <property type="match status" value="1"/>
</dbReference>
<keyword evidence="6 11" id="KW-0067">ATP-binding</keyword>
<keyword evidence="8 11" id="KW-1133">Transmembrane helix</keyword>
<evidence type="ECO:0000256" key="9">
    <source>
        <dbReference type="ARBA" id="ARBA00023065"/>
    </source>
</evidence>
<dbReference type="EMBL" id="CP125669">
    <property type="protein sequence ID" value="WHP05897.1"/>
    <property type="molecule type" value="Genomic_DNA"/>
</dbReference>
<evidence type="ECO:0000256" key="10">
    <source>
        <dbReference type="ARBA" id="ARBA00023136"/>
    </source>
</evidence>
<feature type="transmembrane region" description="Helical" evidence="11">
    <location>
        <begin position="21"/>
        <end position="48"/>
    </location>
</feature>
<proteinExistence type="inferred from homology"/>
<evidence type="ECO:0000256" key="7">
    <source>
        <dbReference type="ARBA" id="ARBA00022958"/>
    </source>
</evidence>
<organism evidence="12 13">
    <name type="scientific">Acinetobacter corruptisaponis</name>
    <dbReference type="NCBI Taxonomy" id="3045147"/>
    <lineage>
        <taxon>Bacteria</taxon>
        <taxon>Pseudomonadati</taxon>
        <taxon>Pseudomonadota</taxon>
        <taxon>Gammaproteobacteria</taxon>
        <taxon>Moraxellales</taxon>
        <taxon>Moraxellaceae</taxon>
        <taxon>Acinetobacter</taxon>
    </lineage>
</organism>
<evidence type="ECO:0000256" key="4">
    <source>
        <dbReference type="ARBA" id="ARBA00022692"/>
    </source>
</evidence>
<dbReference type="InterPro" id="IPR003820">
    <property type="entry name" value="KdpC"/>
</dbReference>
<name>A0ABY8S2G3_9GAMM</name>
<keyword evidence="10 11" id="KW-0472">Membrane</keyword>
<evidence type="ECO:0000313" key="12">
    <source>
        <dbReference type="EMBL" id="WHP05897.1"/>
    </source>
</evidence>
<keyword evidence="4 11" id="KW-0812">Transmembrane</keyword>
<accession>A0ABY8S2G3</accession>
<dbReference type="Pfam" id="PF02669">
    <property type="entry name" value="KdpC"/>
    <property type="match status" value="1"/>
</dbReference>
<keyword evidence="5 11" id="KW-0547">Nucleotide-binding</keyword>
<dbReference type="PIRSF" id="PIRSF001296">
    <property type="entry name" value="K_ATPase_KdpC"/>
    <property type="match status" value="1"/>
</dbReference>
<evidence type="ECO:0000313" key="13">
    <source>
        <dbReference type="Proteomes" id="UP001229836"/>
    </source>
</evidence>
<dbReference type="PANTHER" id="PTHR30042">
    <property type="entry name" value="POTASSIUM-TRANSPORTING ATPASE C CHAIN"/>
    <property type="match status" value="1"/>
</dbReference>
<evidence type="ECO:0000256" key="6">
    <source>
        <dbReference type="ARBA" id="ARBA00022840"/>
    </source>
</evidence>
<keyword evidence="3 11" id="KW-0633">Potassium transport</keyword>
<sequence length="203" mass="22239">MNMQQQLAAISNEKQPVLRQSIGLVTVGFILCGVLYCAVNVSIAQIIFPAQANGSLIEHQGKMMGSALVAQPFTGQQYFHPRPSAVDYNPPSVGGSNLAVSNPDLQQQIAERRAKFAHENAINPQDVSNEMLTASGSGIDPDISPQSALLQLKRVAQHRQLTEQQVENVIKQHIQPKQFGLFGQERVNVLQLNLALDQLQRPL</sequence>
<comment type="subunit">
    <text evidence="11">The system is composed of three essential subunits: KdpA, KdpB and KdpC.</text>
</comment>
<keyword evidence="9 11" id="KW-0406">Ion transport</keyword>
<evidence type="ECO:0000256" key="5">
    <source>
        <dbReference type="ARBA" id="ARBA00022741"/>
    </source>
</evidence>
<evidence type="ECO:0000256" key="8">
    <source>
        <dbReference type="ARBA" id="ARBA00022989"/>
    </source>
</evidence>
<dbReference type="PANTHER" id="PTHR30042:SF2">
    <property type="entry name" value="POTASSIUM-TRANSPORTING ATPASE KDPC SUBUNIT"/>
    <property type="match status" value="1"/>
</dbReference>
<evidence type="ECO:0000256" key="2">
    <source>
        <dbReference type="ARBA" id="ARBA00022475"/>
    </source>
</evidence>
<dbReference type="HAMAP" id="MF_00276">
    <property type="entry name" value="KdpC"/>
    <property type="match status" value="1"/>
</dbReference>
<comment type="similarity">
    <text evidence="11">Belongs to the KdpC family.</text>
</comment>
<comment type="subcellular location">
    <subcellularLocation>
        <location evidence="11">Cell membrane</location>
        <topology evidence="11">Single-pass membrane protein</topology>
    </subcellularLocation>
</comment>
<keyword evidence="13" id="KW-1185">Reference proteome</keyword>
<dbReference type="NCBIfam" id="NF001454">
    <property type="entry name" value="PRK00315.1"/>
    <property type="match status" value="1"/>
</dbReference>
<keyword evidence="1 11" id="KW-0813">Transport</keyword>
<evidence type="ECO:0000256" key="1">
    <source>
        <dbReference type="ARBA" id="ARBA00022448"/>
    </source>
</evidence>
<dbReference type="RefSeq" id="WP_283267444.1">
    <property type="nucleotide sequence ID" value="NZ_CP125669.1"/>
</dbReference>
<protein>
    <recommendedName>
        <fullName evidence="11">Potassium-transporting ATPase KdpC subunit</fullName>
    </recommendedName>
    <alternativeName>
        <fullName evidence="11">ATP phosphohydrolase [potassium-transporting] C chain</fullName>
    </alternativeName>
    <alternativeName>
        <fullName evidence="11">Potassium-binding and translocating subunit C</fullName>
    </alternativeName>
    <alternativeName>
        <fullName evidence="11">Potassium-translocating ATPase C chain</fullName>
    </alternativeName>
</protein>